<evidence type="ECO:0000256" key="1">
    <source>
        <dbReference type="SAM" id="Phobius"/>
    </source>
</evidence>
<dbReference type="OrthoDB" id="1412480at2"/>
<gene>
    <name evidence="2" type="ORF">SAMN06296427_105274</name>
</gene>
<dbReference type="EMBL" id="FWXS01000005">
    <property type="protein sequence ID" value="SMC68018.1"/>
    <property type="molecule type" value="Genomic_DNA"/>
</dbReference>
<dbReference type="Proteomes" id="UP000192393">
    <property type="component" value="Unassembled WGS sequence"/>
</dbReference>
<dbReference type="AlphaFoldDB" id="A0A1W2B6N3"/>
<keyword evidence="1" id="KW-0812">Transmembrane</keyword>
<protein>
    <recommendedName>
        <fullName evidence="4">DUF748 domain-containing protein</fullName>
    </recommendedName>
</protein>
<organism evidence="2 3">
    <name type="scientific">Moheibacter sediminis</name>
    <dbReference type="NCBI Taxonomy" id="1434700"/>
    <lineage>
        <taxon>Bacteria</taxon>
        <taxon>Pseudomonadati</taxon>
        <taxon>Bacteroidota</taxon>
        <taxon>Flavobacteriia</taxon>
        <taxon>Flavobacteriales</taxon>
        <taxon>Weeksellaceae</taxon>
        <taxon>Moheibacter</taxon>
    </lineage>
</organism>
<dbReference type="STRING" id="1434700.SAMN06296427_105274"/>
<accession>A0A1W2B6N3</accession>
<dbReference type="RefSeq" id="WP_084017470.1">
    <property type="nucleotide sequence ID" value="NZ_FWXS01000005.1"/>
</dbReference>
<feature type="transmembrane region" description="Helical" evidence="1">
    <location>
        <begin position="12"/>
        <end position="33"/>
    </location>
</feature>
<evidence type="ECO:0000313" key="2">
    <source>
        <dbReference type="EMBL" id="SMC68018.1"/>
    </source>
</evidence>
<evidence type="ECO:0000313" key="3">
    <source>
        <dbReference type="Proteomes" id="UP000192393"/>
    </source>
</evidence>
<reference evidence="2 3" key="1">
    <citation type="submission" date="2017-04" db="EMBL/GenBank/DDBJ databases">
        <authorList>
            <person name="Afonso C.L."/>
            <person name="Miller P.J."/>
            <person name="Scott M.A."/>
            <person name="Spackman E."/>
            <person name="Goraichik I."/>
            <person name="Dimitrov K.M."/>
            <person name="Suarez D.L."/>
            <person name="Swayne D.E."/>
        </authorList>
    </citation>
    <scope>NUCLEOTIDE SEQUENCE [LARGE SCALE GENOMIC DNA]</scope>
    <source>
        <strain evidence="2 3">CGMCC 1.12708</strain>
    </source>
</reference>
<evidence type="ECO:0008006" key="4">
    <source>
        <dbReference type="Google" id="ProtNLM"/>
    </source>
</evidence>
<proteinExistence type="predicted"/>
<sequence length="761" mass="87366">MKFEIKRYKKVIYWLGGILILIIALNIGINQWIKSELPAIIKEKNDTAYDFEFEDLRFSIFNSSISIEKVSIKPKADHDQPIPLVISANIGEISVVGVNFIKLLTKKDLSAYSIEINKPDITYTQPEKKDTTPNNSKLGNSINVSNFEINEGKFKLLSYKNQEKLAEINNIDIQIGGVNLSERTLEKDIPFTYTSFQLTCDSIYYKINPSQELKSNSLKVNDNLFLLKNFKISSIENIAKLNPKKLNYRLMPDISAPNVTFTGLDWGYDKTDEFYFRASILKFDSVDINVKNDKETNERKKDSLGYLIPFKLDIQKVLVGNSKLKIGNSLNAQNINIQIDKILNQKNKKLSIENVLLKNPSITTYVVQKETVKKVAQKVDFKDFIEVKNVKIENGTYKLNKHNKNQNLLKVNHINFEMAGIQMTPETFYEQIPITYQNVRLSAASIDYNPNHIYSIKAKKITLNNGDFSLSNFEMKSKISRTQFVRQLKKETDLYTLSANKIDVQNMNWGFEGKDMFFKVPKIDINTANANIYRSKIPADDTKKKLLYSKLLRDLPIILEVKKLNLKNSKVEYEEETENSTGAGKLTFANFNASIDNIYSGYKKSTVPDVKADIKTNFMNDSRLTAIWTFNPMNRSEKFNIKGSIFNFDANKMTPFIKPYLHATAEGNMKEIRFNFTGNDVNATGDFGIKYDNLKVTLYNKKTGEKQKTLSAVGNLLVKSNTGEKYHEEKIKPVNRNQDRSFFNFFWICVQQGLKQTLLII</sequence>
<keyword evidence="1" id="KW-0472">Membrane</keyword>
<name>A0A1W2B6N3_9FLAO</name>
<keyword evidence="3" id="KW-1185">Reference proteome</keyword>
<keyword evidence="1" id="KW-1133">Transmembrane helix</keyword>